<accession>A0ABV4XWD6</accession>
<organism evidence="2 3">
    <name type="scientific">Floridaenema flaviceps BLCC-F50</name>
    <dbReference type="NCBI Taxonomy" id="3153642"/>
    <lineage>
        <taxon>Bacteria</taxon>
        <taxon>Bacillati</taxon>
        <taxon>Cyanobacteriota</taxon>
        <taxon>Cyanophyceae</taxon>
        <taxon>Oscillatoriophycideae</taxon>
        <taxon>Aerosakkonematales</taxon>
        <taxon>Aerosakkonemataceae</taxon>
        <taxon>Floridanema</taxon>
        <taxon>Floridanema flaviceps</taxon>
    </lineage>
</organism>
<proteinExistence type="predicted"/>
<feature type="region of interest" description="Disordered" evidence="1">
    <location>
        <begin position="17"/>
        <end position="40"/>
    </location>
</feature>
<sequence>MEFLAYIHMTLEYEKSLPYQSHHDLSRGQRQSKNPPKKDD</sequence>
<keyword evidence="3" id="KW-1185">Reference proteome</keyword>
<dbReference type="RefSeq" id="WP_413265619.1">
    <property type="nucleotide sequence ID" value="NZ_JBHFNR010000178.1"/>
</dbReference>
<dbReference type="Proteomes" id="UP001576784">
    <property type="component" value="Unassembled WGS sequence"/>
</dbReference>
<feature type="compositionally biased region" description="Basic and acidic residues" evidence="1">
    <location>
        <begin position="17"/>
        <end position="27"/>
    </location>
</feature>
<reference evidence="2 3" key="1">
    <citation type="submission" date="2024-09" db="EMBL/GenBank/DDBJ databases">
        <title>Floridaenema gen nov. (Aerosakkonemataceae, Aerosakkonematales ord. nov., Cyanobacteria) from benthic tropical and subtropical fresh waters, with the description of four new species.</title>
        <authorList>
            <person name="Moretto J.A."/>
            <person name="Berthold D.E."/>
            <person name="Lefler F.W."/>
            <person name="Huang I.-S."/>
            <person name="Laughinghouse H. IV."/>
        </authorList>
    </citation>
    <scope>NUCLEOTIDE SEQUENCE [LARGE SCALE GENOMIC DNA]</scope>
    <source>
        <strain evidence="2 3">BLCC-F50</strain>
    </source>
</reference>
<name>A0ABV4XWD6_9CYAN</name>
<comment type="caution">
    <text evidence="2">The sequence shown here is derived from an EMBL/GenBank/DDBJ whole genome shotgun (WGS) entry which is preliminary data.</text>
</comment>
<dbReference type="EMBL" id="JBHFNR010000178">
    <property type="protein sequence ID" value="MFB2895987.1"/>
    <property type="molecule type" value="Genomic_DNA"/>
</dbReference>
<evidence type="ECO:0000313" key="2">
    <source>
        <dbReference type="EMBL" id="MFB2895987.1"/>
    </source>
</evidence>
<evidence type="ECO:0000256" key="1">
    <source>
        <dbReference type="SAM" id="MobiDB-lite"/>
    </source>
</evidence>
<protein>
    <submittedName>
        <fullName evidence="2">Uncharacterized protein</fullName>
    </submittedName>
</protein>
<evidence type="ECO:0000313" key="3">
    <source>
        <dbReference type="Proteomes" id="UP001576784"/>
    </source>
</evidence>
<gene>
    <name evidence="2" type="ORF">ACE1CI_24010</name>
</gene>